<reference evidence="4" key="1">
    <citation type="journal article" date="2021" name="Mol. Ecol. Resour.">
        <title>Apolygus lucorum genome provides insights into omnivorousness and mesophyll feeding.</title>
        <authorList>
            <person name="Liu Y."/>
            <person name="Liu H."/>
            <person name="Wang H."/>
            <person name="Huang T."/>
            <person name="Liu B."/>
            <person name="Yang B."/>
            <person name="Yin L."/>
            <person name="Li B."/>
            <person name="Zhang Y."/>
            <person name="Zhang S."/>
            <person name="Jiang F."/>
            <person name="Zhang X."/>
            <person name="Ren Y."/>
            <person name="Wang B."/>
            <person name="Wang S."/>
            <person name="Lu Y."/>
            <person name="Wu K."/>
            <person name="Fan W."/>
            <person name="Wang G."/>
        </authorList>
    </citation>
    <scope>NUCLEOTIDE SEQUENCE</scope>
    <source>
        <strain evidence="4">12Hb</strain>
    </source>
</reference>
<dbReference type="InterPro" id="IPR001995">
    <property type="entry name" value="Peptidase_A2_cat"/>
</dbReference>
<evidence type="ECO:0000256" key="2">
    <source>
        <dbReference type="SAM" id="MobiDB-lite"/>
    </source>
</evidence>
<dbReference type="InterPro" id="IPR001969">
    <property type="entry name" value="Aspartic_peptidase_AS"/>
</dbReference>
<name>A0A8S9XIR2_APOLU</name>
<dbReference type="OrthoDB" id="6630337at2759"/>
<organism evidence="4 5">
    <name type="scientific">Apolygus lucorum</name>
    <name type="common">Small green plant bug</name>
    <name type="synonym">Lygocoris lucorum</name>
    <dbReference type="NCBI Taxonomy" id="248454"/>
    <lineage>
        <taxon>Eukaryota</taxon>
        <taxon>Metazoa</taxon>
        <taxon>Ecdysozoa</taxon>
        <taxon>Arthropoda</taxon>
        <taxon>Hexapoda</taxon>
        <taxon>Insecta</taxon>
        <taxon>Pterygota</taxon>
        <taxon>Neoptera</taxon>
        <taxon>Paraneoptera</taxon>
        <taxon>Hemiptera</taxon>
        <taxon>Heteroptera</taxon>
        <taxon>Panheteroptera</taxon>
        <taxon>Cimicomorpha</taxon>
        <taxon>Miridae</taxon>
        <taxon>Mirini</taxon>
        <taxon>Apolygus</taxon>
    </lineage>
</organism>
<sequence>MFCASMEHFPVDCVNNPQKTIYCDYCGVREHLETDCHKKKLLTPVSHPRGTKVPAIEDATQAVQREPPAYPMGHVPMVRYQMEQPIRLDVTLDGEPRELIVDTGAAISVLAKPVGGALLRPTKAMAWGADGNRLNFCGEQELTVEVCGAVTKHTFLVFSQEGNGLDLFGLDLMKKVPLLIRPDRREATVASRRGGRRSPKGVGGGSGWFDRRRAEAGRGHRRTGCGCARDRAEYWGATACAVCGGNRD</sequence>
<dbReference type="EMBL" id="WIXP02000007">
    <property type="protein sequence ID" value="KAF6208444.1"/>
    <property type="molecule type" value="Genomic_DNA"/>
</dbReference>
<dbReference type="PROSITE" id="PS50175">
    <property type="entry name" value="ASP_PROT_RETROV"/>
    <property type="match status" value="1"/>
</dbReference>
<dbReference type="Proteomes" id="UP000466442">
    <property type="component" value="Unassembled WGS sequence"/>
</dbReference>
<dbReference type="GO" id="GO:0004190">
    <property type="term" value="F:aspartic-type endopeptidase activity"/>
    <property type="evidence" value="ECO:0007669"/>
    <property type="project" value="InterPro"/>
</dbReference>
<dbReference type="Gene3D" id="2.40.70.10">
    <property type="entry name" value="Acid Proteases"/>
    <property type="match status" value="1"/>
</dbReference>
<dbReference type="AlphaFoldDB" id="A0A8S9XIR2"/>
<dbReference type="PROSITE" id="PS00141">
    <property type="entry name" value="ASP_PROTEASE"/>
    <property type="match status" value="1"/>
</dbReference>
<keyword evidence="1" id="KW-0378">Hydrolase</keyword>
<protein>
    <recommendedName>
        <fullName evidence="3">Peptidase A2 domain-containing protein</fullName>
    </recommendedName>
</protein>
<comment type="caution">
    <text evidence="4">The sequence shown here is derived from an EMBL/GenBank/DDBJ whole genome shotgun (WGS) entry which is preliminary data.</text>
</comment>
<evidence type="ECO:0000313" key="5">
    <source>
        <dbReference type="Proteomes" id="UP000466442"/>
    </source>
</evidence>
<evidence type="ECO:0000259" key="3">
    <source>
        <dbReference type="PROSITE" id="PS50175"/>
    </source>
</evidence>
<feature type="domain" description="Peptidase A2" evidence="3">
    <location>
        <begin position="97"/>
        <end position="172"/>
    </location>
</feature>
<gene>
    <name evidence="4" type="ORF">GE061_016900</name>
</gene>
<dbReference type="SUPFAM" id="SSF50630">
    <property type="entry name" value="Acid proteases"/>
    <property type="match status" value="1"/>
</dbReference>
<evidence type="ECO:0000313" key="4">
    <source>
        <dbReference type="EMBL" id="KAF6208444.1"/>
    </source>
</evidence>
<keyword evidence="5" id="KW-1185">Reference proteome</keyword>
<dbReference type="GO" id="GO:0006508">
    <property type="term" value="P:proteolysis"/>
    <property type="evidence" value="ECO:0007669"/>
    <property type="project" value="InterPro"/>
</dbReference>
<feature type="region of interest" description="Disordered" evidence="2">
    <location>
        <begin position="188"/>
        <end position="210"/>
    </location>
</feature>
<evidence type="ECO:0000256" key="1">
    <source>
        <dbReference type="ARBA" id="ARBA00022801"/>
    </source>
</evidence>
<accession>A0A8S9XIR2</accession>
<dbReference type="InterPro" id="IPR021109">
    <property type="entry name" value="Peptidase_aspartic_dom_sf"/>
</dbReference>
<proteinExistence type="predicted"/>